<evidence type="ECO:0000313" key="2">
    <source>
        <dbReference type="Proteomes" id="UP000186601"/>
    </source>
</evidence>
<proteinExistence type="predicted"/>
<name>A0A2R6NIW2_9APHY</name>
<gene>
    <name evidence="1" type="ORF">PHLCEN_2v11865</name>
</gene>
<keyword evidence="2" id="KW-1185">Reference proteome</keyword>
<accession>A0A2R6NIW2</accession>
<organism evidence="1 2">
    <name type="scientific">Hermanssonia centrifuga</name>
    <dbReference type="NCBI Taxonomy" id="98765"/>
    <lineage>
        <taxon>Eukaryota</taxon>
        <taxon>Fungi</taxon>
        <taxon>Dikarya</taxon>
        <taxon>Basidiomycota</taxon>
        <taxon>Agaricomycotina</taxon>
        <taxon>Agaricomycetes</taxon>
        <taxon>Polyporales</taxon>
        <taxon>Meruliaceae</taxon>
        <taxon>Hermanssonia</taxon>
    </lineage>
</organism>
<dbReference type="EMBL" id="MLYV02001198">
    <property type="protein sequence ID" value="PSR72273.1"/>
    <property type="molecule type" value="Genomic_DNA"/>
</dbReference>
<dbReference type="AlphaFoldDB" id="A0A2R6NIW2"/>
<reference evidence="1 2" key="1">
    <citation type="submission" date="2018-02" db="EMBL/GenBank/DDBJ databases">
        <title>Genome sequence of the basidiomycete white-rot fungus Phlebia centrifuga.</title>
        <authorList>
            <person name="Granchi Z."/>
            <person name="Peng M."/>
            <person name="de Vries R.P."/>
            <person name="Hilden K."/>
            <person name="Makela M.R."/>
            <person name="Grigoriev I."/>
            <person name="Riley R."/>
        </authorList>
    </citation>
    <scope>NUCLEOTIDE SEQUENCE [LARGE SCALE GENOMIC DNA]</scope>
    <source>
        <strain evidence="1 2">FBCC195</strain>
    </source>
</reference>
<comment type="caution">
    <text evidence="1">The sequence shown here is derived from an EMBL/GenBank/DDBJ whole genome shotgun (WGS) entry which is preliminary data.</text>
</comment>
<dbReference type="Proteomes" id="UP000186601">
    <property type="component" value="Unassembled WGS sequence"/>
</dbReference>
<evidence type="ECO:0000313" key="1">
    <source>
        <dbReference type="EMBL" id="PSR72273.1"/>
    </source>
</evidence>
<protein>
    <submittedName>
        <fullName evidence="1">Uncharacterized protein</fullName>
    </submittedName>
</protein>
<sequence>MSRRLCRLKTAVLPQAPGPTPQHPLLRSYSTSCVATTSFSPQLQNDIEDAFEETTVEAMVDIGEEEEIETADAMVTVNEEEDARNYPPKGPPEWLEFEVVRKESHDFGLGSRWL</sequence>